<evidence type="ECO:0000256" key="1">
    <source>
        <dbReference type="SAM" id="MobiDB-lite"/>
    </source>
</evidence>
<evidence type="ECO:0000313" key="2">
    <source>
        <dbReference type="EMBL" id="MBB6201120.1"/>
    </source>
</evidence>
<feature type="compositionally biased region" description="Polar residues" evidence="1">
    <location>
        <begin position="76"/>
        <end position="95"/>
    </location>
</feature>
<accession>A0AAW3UU68</accession>
<comment type="caution">
    <text evidence="2">The sequence shown here is derived from an EMBL/GenBank/DDBJ whole genome shotgun (WGS) entry which is preliminary data.</text>
</comment>
<name>A0AAW3UU68_9BURK</name>
<evidence type="ECO:0000313" key="3">
    <source>
        <dbReference type="Proteomes" id="UP000518681"/>
    </source>
</evidence>
<dbReference type="EMBL" id="JACIIK010000003">
    <property type="protein sequence ID" value="MBB6201120.1"/>
    <property type="molecule type" value="Genomic_DNA"/>
</dbReference>
<protein>
    <submittedName>
        <fullName evidence="2">Uncharacterized protein</fullName>
    </submittedName>
</protein>
<reference evidence="2 3" key="1">
    <citation type="submission" date="2020-08" db="EMBL/GenBank/DDBJ databases">
        <title>Genomic Encyclopedia of Type Strains, Phase IV (KMG-V): Genome sequencing to study the core and pangenomes of soil and plant-associated prokaryotes.</title>
        <authorList>
            <person name="Whitman W."/>
        </authorList>
    </citation>
    <scope>NUCLEOTIDE SEQUENCE [LARGE SCALE GENOMIC DNA]</scope>
    <source>
        <strain evidence="2 3">SEMIA 4013</strain>
    </source>
</reference>
<dbReference type="AlphaFoldDB" id="A0AAW3UU68"/>
<feature type="region of interest" description="Disordered" evidence="1">
    <location>
        <begin position="16"/>
        <end position="95"/>
    </location>
</feature>
<gene>
    <name evidence="2" type="ORF">GGD69_001969</name>
</gene>
<sequence>MTGRYIISLSNSIAMGTAHSYRPSPGRGNEGMAAPPEYQHTLHVSFVKHGSHRAESRRARSSGAFAPKEIYRSPARGSNTENAVSVPSDRASISP</sequence>
<proteinExistence type="predicted"/>
<organism evidence="2 3">
    <name type="scientific">Paraburkholderia fungorum</name>
    <dbReference type="NCBI Taxonomy" id="134537"/>
    <lineage>
        <taxon>Bacteria</taxon>
        <taxon>Pseudomonadati</taxon>
        <taxon>Pseudomonadota</taxon>
        <taxon>Betaproteobacteria</taxon>
        <taxon>Burkholderiales</taxon>
        <taxon>Burkholderiaceae</taxon>
        <taxon>Paraburkholderia</taxon>
    </lineage>
</organism>
<dbReference type="Proteomes" id="UP000518681">
    <property type="component" value="Unassembled WGS sequence"/>
</dbReference>